<sequence>MPKRLASSTRHRDKGASPALRTQDDTLNHISPLHHSNKTDQLTVPGGHVFIRLPHPLHRRLDKSLLLDEPSKLDDWSQQHHLEPRQHYHVLELVDVAHKRIHHVVYLYEPLLKTAEQVVADARAHRVAGEREVVDVGLFVFVRRHGEGMENKVAVWMYVLEI</sequence>
<reference evidence="2" key="1">
    <citation type="journal article" date="2020" name="Stud. Mycol.">
        <title>101 Dothideomycetes genomes: a test case for predicting lifestyles and emergence of pathogens.</title>
        <authorList>
            <person name="Haridas S."/>
            <person name="Albert R."/>
            <person name="Binder M."/>
            <person name="Bloem J."/>
            <person name="Labutti K."/>
            <person name="Salamov A."/>
            <person name="Andreopoulos B."/>
            <person name="Baker S."/>
            <person name="Barry K."/>
            <person name="Bills G."/>
            <person name="Bluhm B."/>
            <person name="Cannon C."/>
            <person name="Castanera R."/>
            <person name="Culley D."/>
            <person name="Daum C."/>
            <person name="Ezra D."/>
            <person name="Gonzalez J."/>
            <person name="Henrissat B."/>
            <person name="Kuo A."/>
            <person name="Liang C."/>
            <person name="Lipzen A."/>
            <person name="Lutzoni F."/>
            <person name="Magnuson J."/>
            <person name="Mondo S."/>
            <person name="Nolan M."/>
            <person name="Ohm R."/>
            <person name="Pangilinan J."/>
            <person name="Park H.-J."/>
            <person name="Ramirez L."/>
            <person name="Alfaro M."/>
            <person name="Sun H."/>
            <person name="Tritt A."/>
            <person name="Yoshinaga Y."/>
            <person name="Zwiers L.-H."/>
            <person name="Turgeon B."/>
            <person name="Goodwin S."/>
            <person name="Spatafora J."/>
            <person name="Crous P."/>
            <person name="Grigoriev I."/>
        </authorList>
    </citation>
    <scope>NUCLEOTIDE SEQUENCE</scope>
    <source>
        <strain evidence="2">CBS 119687</strain>
    </source>
</reference>
<dbReference type="Proteomes" id="UP000799771">
    <property type="component" value="Unassembled WGS sequence"/>
</dbReference>
<dbReference type="AlphaFoldDB" id="A0A6A6A989"/>
<dbReference type="RefSeq" id="XP_033522769.1">
    <property type="nucleotide sequence ID" value="XM_033666877.1"/>
</dbReference>
<evidence type="ECO:0000313" key="3">
    <source>
        <dbReference type="Proteomes" id="UP000799771"/>
    </source>
</evidence>
<evidence type="ECO:0000256" key="1">
    <source>
        <dbReference type="SAM" id="MobiDB-lite"/>
    </source>
</evidence>
<proteinExistence type="predicted"/>
<gene>
    <name evidence="2" type="ORF">P153DRAFT_35962</name>
</gene>
<name>A0A6A6A989_9PLEO</name>
<keyword evidence="3" id="KW-1185">Reference proteome</keyword>
<protein>
    <submittedName>
        <fullName evidence="2">Uncharacterized protein</fullName>
    </submittedName>
</protein>
<dbReference type="GeneID" id="54407309"/>
<organism evidence="2 3">
    <name type="scientific">Dothidotthia symphoricarpi CBS 119687</name>
    <dbReference type="NCBI Taxonomy" id="1392245"/>
    <lineage>
        <taxon>Eukaryota</taxon>
        <taxon>Fungi</taxon>
        <taxon>Dikarya</taxon>
        <taxon>Ascomycota</taxon>
        <taxon>Pezizomycotina</taxon>
        <taxon>Dothideomycetes</taxon>
        <taxon>Pleosporomycetidae</taxon>
        <taxon>Pleosporales</taxon>
        <taxon>Dothidotthiaceae</taxon>
        <taxon>Dothidotthia</taxon>
    </lineage>
</organism>
<feature type="compositionally biased region" description="Basic residues" evidence="1">
    <location>
        <begin position="1"/>
        <end position="13"/>
    </location>
</feature>
<evidence type="ECO:0000313" key="2">
    <source>
        <dbReference type="EMBL" id="KAF2128380.1"/>
    </source>
</evidence>
<feature type="region of interest" description="Disordered" evidence="1">
    <location>
        <begin position="1"/>
        <end position="41"/>
    </location>
</feature>
<accession>A0A6A6A989</accession>
<dbReference type="EMBL" id="ML977508">
    <property type="protein sequence ID" value="KAF2128380.1"/>
    <property type="molecule type" value="Genomic_DNA"/>
</dbReference>